<evidence type="ECO:0000313" key="3">
    <source>
        <dbReference type="Proteomes" id="UP000240493"/>
    </source>
</evidence>
<name>A0A2T3ZC39_TRIA4</name>
<organism evidence="2 3">
    <name type="scientific">Trichoderma asperellum (strain ATCC 204424 / CBS 433.97 / NBRC 101777)</name>
    <dbReference type="NCBI Taxonomy" id="1042311"/>
    <lineage>
        <taxon>Eukaryota</taxon>
        <taxon>Fungi</taxon>
        <taxon>Dikarya</taxon>
        <taxon>Ascomycota</taxon>
        <taxon>Pezizomycotina</taxon>
        <taxon>Sordariomycetes</taxon>
        <taxon>Hypocreomycetidae</taxon>
        <taxon>Hypocreales</taxon>
        <taxon>Hypocreaceae</taxon>
        <taxon>Trichoderma</taxon>
    </lineage>
</organism>
<accession>A0A2T3ZC39</accession>
<evidence type="ECO:0000313" key="2">
    <source>
        <dbReference type="EMBL" id="PTB42352.1"/>
    </source>
</evidence>
<protein>
    <submittedName>
        <fullName evidence="2">Uncharacterized protein</fullName>
    </submittedName>
</protein>
<feature type="region of interest" description="Disordered" evidence="1">
    <location>
        <begin position="1"/>
        <end position="42"/>
    </location>
</feature>
<sequence>MRVSKRELVAGAADPRPKPRSSSARALRVSTGTCEPARRQDSTPYISPGQMLEIASQLPRTWCLLSPACYLMYEGARGHGGIQTPIYPPSRIARVSGRPVVPLLKRGGVGEEDDRAAFCSLASAIRRHRASLCSLPTCMYCADAVGGTLWTSAAGGLGLCVTACQMSSPGRWY</sequence>
<dbReference type="Proteomes" id="UP000240493">
    <property type="component" value="Unassembled WGS sequence"/>
</dbReference>
<reference evidence="2 3" key="1">
    <citation type="submission" date="2016-07" db="EMBL/GenBank/DDBJ databases">
        <title>Multiple horizontal gene transfer events from other fungi enriched the ability of initially mycotrophic Trichoderma (Ascomycota) to feed on dead plant biomass.</title>
        <authorList>
            <consortium name="DOE Joint Genome Institute"/>
            <person name="Aerts A."/>
            <person name="Atanasova L."/>
            <person name="Chenthamara K."/>
            <person name="Zhang J."/>
            <person name="Grujic M."/>
            <person name="Henrissat B."/>
            <person name="Kuo A."/>
            <person name="Salamov A."/>
            <person name="Lipzen A."/>
            <person name="Labutti K."/>
            <person name="Barry K."/>
            <person name="Miao Y."/>
            <person name="Rahimi M.J."/>
            <person name="Shen Q."/>
            <person name="Grigoriev I.V."/>
            <person name="Kubicek C.P."/>
            <person name="Druzhinina I.S."/>
        </authorList>
    </citation>
    <scope>NUCLEOTIDE SEQUENCE [LARGE SCALE GENOMIC DNA]</scope>
    <source>
        <strain evidence="2 3">CBS 433.97</strain>
    </source>
</reference>
<proteinExistence type="predicted"/>
<evidence type="ECO:0000256" key="1">
    <source>
        <dbReference type="SAM" id="MobiDB-lite"/>
    </source>
</evidence>
<gene>
    <name evidence="2" type="ORF">M441DRAFT_388728</name>
</gene>
<dbReference type="EMBL" id="KZ679260">
    <property type="protein sequence ID" value="PTB42352.1"/>
    <property type="molecule type" value="Genomic_DNA"/>
</dbReference>
<keyword evidence="3" id="KW-1185">Reference proteome</keyword>
<dbReference type="AlphaFoldDB" id="A0A2T3ZC39"/>
<dbReference type="OrthoDB" id="10634235at2759"/>